<evidence type="ECO:0000313" key="2">
    <source>
        <dbReference type="EMBL" id="RUO61942.1"/>
    </source>
</evidence>
<keyword evidence="1" id="KW-1133">Transmembrane helix</keyword>
<dbReference type="OrthoDB" id="6238200at2"/>
<reference evidence="3" key="1">
    <citation type="journal article" date="2018" name="Front. Microbiol.">
        <title>Genome-Based Analysis Reveals the Taxonomy and Diversity of the Family Idiomarinaceae.</title>
        <authorList>
            <person name="Liu Y."/>
            <person name="Lai Q."/>
            <person name="Shao Z."/>
        </authorList>
    </citation>
    <scope>NUCLEOTIDE SEQUENCE [LARGE SCALE GENOMIC DNA]</scope>
    <source>
        <strain evidence="3">CVS-6</strain>
    </source>
</reference>
<gene>
    <name evidence="2" type="ORF">CWI71_06195</name>
</gene>
<dbReference type="Proteomes" id="UP000288259">
    <property type="component" value="Unassembled WGS sequence"/>
</dbReference>
<keyword evidence="3" id="KW-1185">Reference proteome</keyword>
<accession>A0A432YLY0</accession>
<dbReference type="AlphaFoldDB" id="A0A432YLY0"/>
<feature type="transmembrane region" description="Helical" evidence="1">
    <location>
        <begin position="6"/>
        <end position="25"/>
    </location>
</feature>
<keyword evidence="1" id="KW-0472">Membrane</keyword>
<protein>
    <submittedName>
        <fullName evidence="2">Uncharacterized protein</fullName>
    </submittedName>
</protein>
<comment type="caution">
    <text evidence="2">The sequence shown here is derived from an EMBL/GenBank/DDBJ whole genome shotgun (WGS) entry which is preliminary data.</text>
</comment>
<name>A0A432YLY0_9GAMM</name>
<sequence>MKRYKGYILFELVIAISLLSALLLFSQQWLLHKSKQQQQQSGVSEAKTLLREIERFWLLERRIPGDLNELVSKGYLSHVWQPWPQPWMLSQEHNMLRLRIAAPDYEQALWLSQQIAGAHVTAADELSLHVFEPVQLALQERYLQRVADPLAPQYNQMEADLDMNGYKITNVDQLDAKVVVARTANLTAAQFELLRANELEVDTLVATQASISGQDLAVLADRVALLQQQWQQCRAAGGCQ</sequence>
<keyword evidence="1" id="KW-0812">Transmembrane</keyword>
<dbReference type="RefSeq" id="WP_126754402.1">
    <property type="nucleotide sequence ID" value="NZ_PIPY01000005.1"/>
</dbReference>
<dbReference type="EMBL" id="PIPY01000005">
    <property type="protein sequence ID" value="RUO61942.1"/>
    <property type="molecule type" value="Genomic_DNA"/>
</dbReference>
<organism evidence="2 3">
    <name type="scientific">Pseudidiomarina insulisalsae</name>
    <dbReference type="NCBI Taxonomy" id="575789"/>
    <lineage>
        <taxon>Bacteria</taxon>
        <taxon>Pseudomonadati</taxon>
        <taxon>Pseudomonadota</taxon>
        <taxon>Gammaproteobacteria</taxon>
        <taxon>Alteromonadales</taxon>
        <taxon>Idiomarinaceae</taxon>
        <taxon>Pseudidiomarina</taxon>
    </lineage>
</organism>
<evidence type="ECO:0000313" key="3">
    <source>
        <dbReference type="Proteomes" id="UP000288259"/>
    </source>
</evidence>
<evidence type="ECO:0000256" key="1">
    <source>
        <dbReference type="SAM" id="Phobius"/>
    </source>
</evidence>
<proteinExistence type="predicted"/>